<dbReference type="GO" id="GO:0006508">
    <property type="term" value="P:proteolysis"/>
    <property type="evidence" value="ECO:0007669"/>
    <property type="project" value="InterPro"/>
</dbReference>
<dbReference type="RefSeq" id="WP_084370884.1">
    <property type="nucleotide sequence ID" value="NZ_FWYF01000001.1"/>
</dbReference>
<dbReference type="InterPro" id="IPR029030">
    <property type="entry name" value="Caspase-like_dom_sf"/>
</dbReference>
<accession>A0A1W2G6A7</accession>
<dbReference type="CDD" id="cd02258">
    <property type="entry name" value="Peptidase_C25_N"/>
    <property type="match status" value="1"/>
</dbReference>
<dbReference type="OrthoDB" id="9757650at2"/>
<dbReference type="Pfam" id="PF01364">
    <property type="entry name" value="Peptidase_C25"/>
    <property type="match status" value="1"/>
</dbReference>
<gene>
    <name evidence="3" type="ORF">SAMN04488029_0549</name>
</gene>
<evidence type="ECO:0000256" key="1">
    <source>
        <dbReference type="SAM" id="SignalP"/>
    </source>
</evidence>
<dbReference type="Proteomes" id="UP000192472">
    <property type="component" value="Unassembled WGS sequence"/>
</dbReference>
<dbReference type="InterPro" id="IPR001769">
    <property type="entry name" value="Gingipain"/>
</dbReference>
<proteinExistence type="predicted"/>
<name>A0A1W2G6A7_REIFA</name>
<reference evidence="3 4" key="1">
    <citation type="submission" date="2017-04" db="EMBL/GenBank/DDBJ databases">
        <authorList>
            <person name="Afonso C.L."/>
            <person name="Miller P.J."/>
            <person name="Scott M.A."/>
            <person name="Spackman E."/>
            <person name="Goraichik I."/>
            <person name="Dimitrov K.M."/>
            <person name="Suarez D.L."/>
            <person name="Swayne D.E."/>
        </authorList>
    </citation>
    <scope>NUCLEOTIDE SEQUENCE [LARGE SCALE GENOMIC DNA]</scope>
    <source>
        <strain evidence="3 4">DSM 26133</strain>
    </source>
</reference>
<organism evidence="3 4">
    <name type="scientific">Reichenbachiella faecimaris</name>
    <dbReference type="NCBI Taxonomy" id="692418"/>
    <lineage>
        <taxon>Bacteria</taxon>
        <taxon>Pseudomonadati</taxon>
        <taxon>Bacteroidota</taxon>
        <taxon>Cytophagia</taxon>
        <taxon>Cytophagales</taxon>
        <taxon>Reichenbachiellaceae</taxon>
        <taxon>Reichenbachiella</taxon>
    </lineage>
</organism>
<feature type="domain" description="Gingipain" evidence="2">
    <location>
        <begin position="406"/>
        <end position="768"/>
    </location>
</feature>
<sequence>MIRNKCYITLLLLIIGTPLLAQPYGNEWIDQNQRYFKINIGEDGIYRMSRSDLSGFGFPVGSVDPRKIQLYHLGQEVAINIEGQIDGSFDTSDYLEFYAQKSDGTFDTPLYDTPTNQPHTYYNIFSDSSAYFLTYKLSAETGLRMSEFSENNVSGLVAENYHLSETIELFTTTYYEGQSYGSSNSIVLPTYDLSEGWTGSFASLGQNIDHTISGLTSSVQDDIDPSIEILLIGGNNNSHNATIFAGPNAGSLREIGTASFDADEKYLVSENIEWSDLSSGGELFVRVTVNGVSGAADRISVAYIKVNYSKSYDMESVSNSRFAMKTNGGNKSYIEVSNSPSDILLYDITDNYHPINIGVNESSGTFNAVIDNTSSQRTLHAQSGQNAVLSFKEVFFNNFNPANYNYLMVSHTDLRGNTSSGQGDQVTAYKNYRESVPGGSHSVLDIDIEVIFNQYNYGNPSPLAIKRFCEYVYDNGTPEFLFLIGKASNVQANYYRQDPAAPTHRHFIPTFGHPGADVPFSVGFDGGVGYGVLSTGRINASEPDHIEAYLNKVIEEEALPFNTLRQKHLVHLSGGNTESELNIFKAYVDGFATIAGGELLGGASTQLSKNNNGAVELINISDEINEGVMMVTFFGHSSGSVTDIEIGLVSDPAFGYSNKGKYPVFMVNGCLAGDFFSENESFGVDWILTPDLGALSFMAHSHVAFSTNLRRYTNLFYEIAFTESAFSGKSVGEVKKETEKRYVEAYGSSESAISQVQLINLQGDPAVTIFAPDKPDYDINENYLEAGTYNGSELLATVDSFYIEMNIKNFGIYANDTFDIAITRTFPDGQSLVYEPEIFDQVLRDDTVRFKIGNEVSNAAGLNSFSVQLDPTGRIEEMDETNNTASLDLFLSSGSTFNLFPAHFSIQSESDIEFYFQSSNLLVGERSFDIEIDTSSAFNTTYLMRQSVSSKIIGKLNINLEANGSIPDGTVFYWRTRFTDPLPSEGDEWVTNSFVLDRSLGEGWTQTKPVQLAENNLEGLSLDTITGEWTFLTSQLQLEVENYGSSHPTLDYTDTEVLLDGRNYFVTNNAIDPGCRNNTINFLALKRQSNIPFKAVATPGFDGNQALVCGLFPQVIYNYTASDVPGIYGPEVFIDNIESGDKVLVFSLGNFDYTTLPSSLIDDLESLGLNRTELDAIALSGDEPIIMLGAKDAASNSGTIVRASAPDVNQKQLNLEEILGGSFDSGEISSGQIGPALSWSQVISEIEDSTNPSDDTKTLSVYGITQNKTEQLLFQSASVGDFDISTVDANVYPYLRLELNISDVVLQTPQQLRSWRVDYETAPEGLLLINNQMGISDPIEVQEGQPISNSYTFWNYSSKSFQDSIKVEYELLNETTSIQYKDSLNLPALSSGDSAQFDVSFTTVGNQGLNDLILSTNRNYPNEVYFFNNTARFANYLHITPDETNPLVDVSFDGVQIMDGDIVSPTPSIEIHINDDNSFLLMEDTTGINIYLKKPCETCDFERMAFSSALVEWSPATTEENFKTVFTPEQLEDGIHSLRVLANDASGNPSGLKPYEINFEVINESTITNFYPYPNPFSSSTQFVFTLTGSQFPEDIKIQILTVTGRVVKEIFMDELGPLNIGNNRTDYAWDGRDNYGDQLANGVYLYRILIKNPGENFKHRETSADRGFKNGFGKMYLLR</sequence>
<dbReference type="Gene3D" id="2.60.40.4070">
    <property type="match status" value="1"/>
</dbReference>
<keyword evidence="4" id="KW-1185">Reference proteome</keyword>
<dbReference type="Gene3D" id="3.40.50.1460">
    <property type="match status" value="1"/>
</dbReference>
<keyword evidence="1" id="KW-0732">Signal</keyword>
<evidence type="ECO:0000259" key="2">
    <source>
        <dbReference type="Pfam" id="PF01364"/>
    </source>
</evidence>
<feature type="signal peptide" evidence="1">
    <location>
        <begin position="1"/>
        <end position="21"/>
    </location>
</feature>
<dbReference type="EMBL" id="FWYF01000001">
    <property type="protein sequence ID" value="SMD32207.1"/>
    <property type="molecule type" value="Genomic_DNA"/>
</dbReference>
<evidence type="ECO:0000313" key="4">
    <source>
        <dbReference type="Proteomes" id="UP000192472"/>
    </source>
</evidence>
<dbReference type="SUPFAM" id="SSF52129">
    <property type="entry name" value="Caspase-like"/>
    <property type="match status" value="1"/>
</dbReference>
<protein>
    <submittedName>
        <fullName evidence="3">Peptidase family C25</fullName>
    </submittedName>
</protein>
<dbReference type="STRING" id="692418.SAMN04488029_0549"/>
<evidence type="ECO:0000313" key="3">
    <source>
        <dbReference type="EMBL" id="SMD32207.1"/>
    </source>
</evidence>
<dbReference type="GO" id="GO:0008234">
    <property type="term" value="F:cysteine-type peptidase activity"/>
    <property type="evidence" value="ECO:0007669"/>
    <property type="project" value="InterPro"/>
</dbReference>
<dbReference type="Gene3D" id="2.60.40.10">
    <property type="entry name" value="Immunoglobulins"/>
    <property type="match status" value="1"/>
</dbReference>
<feature type="chain" id="PRO_5010694348" evidence="1">
    <location>
        <begin position="22"/>
        <end position="1680"/>
    </location>
</feature>
<dbReference type="InterPro" id="IPR013783">
    <property type="entry name" value="Ig-like_fold"/>
</dbReference>